<dbReference type="EC" id="2.3.1.225" evidence="7"/>
<comment type="caution">
    <text evidence="9">The sequence shown here is derived from an EMBL/GenBank/DDBJ whole genome shotgun (WGS) entry which is preliminary data.</text>
</comment>
<keyword evidence="4 7" id="KW-1133">Transmembrane helix</keyword>
<reference evidence="9 10" key="1">
    <citation type="submission" date="2023-03" db="EMBL/GenBank/DDBJ databases">
        <title>Genome insight into feeding habits of ladybird beetles.</title>
        <authorList>
            <person name="Li H.-S."/>
            <person name="Huang Y.-H."/>
            <person name="Pang H."/>
        </authorList>
    </citation>
    <scope>NUCLEOTIDE SEQUENCE [LARGE SCALE GENOMIC DNA]</scope>
    <source>
        <strain evidence="9">SYSU_2023b</strain>
        <tissue evidence="9">Whole body</tissue>
    </source>
</reference>
<organism evidence="9 10">
    <name type="scientific">Henosepilachna vigintioctopunctata</name>
    <dbReference type="NCBI Taxonomy" id="420089"/>
    <lineage>
        <taxon>Eukaryota</taxon>
        <taxon>Metazoa</taxon>
        <taxon>Ecdysozoa</taxon>
        <taxon>Arthropoda</taxon>
        <taxon>Hexapoda</taxon>
        <taxon>Insecta</taxon>
        <taxon>Pterygota</taxon>
        <taxon>Neoptera</taxon>
        <taxon>Endopterygota</taxon>
        <taxon>Coleoptera</taxon>
        <taxon>Polyphaga</taxon>
        <taxon>Cucujiformia</taxon>
        <taxon>Coccinelloidea</taxon>
        <taxon>Coccinellidae</taxon>
        <taxon>Epilachninae</taxon>
        <taxon>Epilachnini</taxon>
        <taxon>Henosepilachna</taxon>
    </lineage>
</organism>
<evidence type="ECO:0000256" key="6">
    <source>
        <dbReference type="ARBA" id="ARBA00023315"/>
    </source>
</evidence>
<comment type="domain">
    <text evidence="7">The DHHC domain is required for palmitoyltransferase activity.</text>
</comment>
<comment type="subcellular location">
    <subcellularLocation>
        <location evidence="1">Membrane</location>
        <topology evidence="1">Multi-pass membrane protein</topology>
    </subcellularLocation>
</comment>
<feature type="transmembrane region" description="Helical" evidence="7">
    <location>
        <begin position="176"/>
        <end position="202"/>
    </location>
</feature>
<evidence type="ECO:0000256" key="5">
    <source>
        <dbReference type="ARBA" id="ARBA00023136"/>
    </source>
</evidence>
<protein>
    <recommendedName>
        <fullName evidence="7">Palmitoyltransferase</fullName>
        <ecNumber evidence="7">2.3.1.225</ecNumber>
    </recommendedName>
</protein>
<comment type="similarity">
    <text evidence="7">Belongs to the DHHC palmitoyltransferase family.</text>
</comment>
<dbReference type="GO" id="GO:0016020">
    <property type="term" value="C:membrane"/>
    <property type="evidence" value="ECO:0007669"/>
    <property type="project" value="UniProtKB-SubCell"/>
</dbReference>
<evidence type="ECO:0000256" key="1">
    <source>
        <dbReference type="ARBA" id="ARBA00004141"/>
    </source>
</evidence>
<dbReference type="GO" id="GO:0019706">
    <property type="term" value="F:protein-cysteine S-palmitoyltransferase activity"/>
    <property type="evidence" value="ECO:0007669"/>
    <property type="project" value="UniProtKB-EC"/>
</dbReference>
<keyword evidence="3 7" id="KW-0812">Transmembrane</keyword>
<accession>A0AAW1UC01</accession>
<evidence type="ECO:0000313" key="9">
    <source>
        <dbReference type="EMBL" id="KAK9880178.1"/>
    </source>
</evidence>
<name>A0AAW1UC01_9CUCU</name>
<keyword evidence="2 7" id="KW-0808">Transferase</keyword>
<feature type="domain" description="Palmitoyltransferase DHHC" evidence="8">
    <location>
        <begin position="86"/>
        <end position="217"/>
    </location>
</feature>
<dbReference type="InterPro" id="IPR039859">
    <property type="entry name" value="PFA4/ZDH16/20/ERF2-like"/>
</dbReference>
<dbReference type="AlphaFoldDB" id="A0AAW1UC01"/>
<dbReference type="InterPro" id="IPR001594">
    <property type="entry name" value="Palmitoyltrfase_DHHC"/>
</dbReference>
<comment type="catalytic activity">
    <reaction evidence="7">
        <text>L-cysteinyl-[protein] + hexadecanoyl-CoA = S-hexadecanoyl-L-cysteinyl-[protein] + CoA</text>
        <dbReference type="Rhea" id="RHEA:36683"/>
        <dbReference type="Rhea" id="RHEA-COMP:10131"/>
        <dbReference type="Rhea" id="RHEA-COMP:11032"/>
        <dbReference type="ChEBI" id="CHEBI:29950"/>
        <dbReference type="ChEBI" id="CHEBI:57287"/>
        <dbReference type="ChEBI" id="CHEBI:57379"/>
        <dbReference type="ChEBI" id="CHEBI:74151"/>
        <dbReference type="EC" id="2.3.1.225"/>
    </reaction>
</comment>
<keyword evidence="10" id="KW-1185">Reference proteome</keyword>
<feature type="transmembrane region" description="Helical" evidence="7">
    <location>
        <begin position="133"/>
        <end position="156"/>
    </location>
</feature>
<dbReference type="SUPFAM" id="SSF50044">
    <property type="entry name" value="SH3-domain"/>
    <property type="match status" value="1"/>
</dbReference>
<dbReference type="EMBL" id="JARQZJ010000064">
    <property type="protein sequence ID" value="KAK9880178.1"/>
    <property type="molecule type" value="Genomic_DNA"/>
</dbReference>
<dbReference type="InterPro" id="IPR036028">
    <property type="entry name" value="SH3-like_dom_sf"/>
</dbReference>
<dbReference type="Proteomes" id="UP001431783">
    <property type="component" value="Unassembled WGS sequence"/>
</dbReference>
<keyword evidence="6 7" id="KW-0012">Acyltransferase</keyword>
<sequence length="392" mass="45031">MCFGQFSRLCHWGPLSALGIIKCVTGVTLHCNNIIWAGNSSTASMNLLCFMSLSGLTLYNFLSAAVHGPGFLPLNWAPDNLSDVKYMQFCKLCNSYKAPRSHHCRKCKRCVLKMDHHCPWINNCVGWRNHGHFVAFLAFAVLGCLHASFILMYTLYASIYRIQLLHHSKQTAILGLHGTIMCVLSLGFAVGVVLAVGMLFIFQVRAIARNRTGIEDWIMEKADYRRKNSGTKFTYPYDLGLLRNVKQVVNWTCNPVGDGITWETIEGRDQYSLTKEQLRQKKDKRNRARMYIVGKSYSGRWFPVSHGFKVLCHPPCTDEERIDLQYGDKILVTRWHKYWLFGEKIQDSISLLERKRGWFPRQCVSESYEEDLPTLSEDKCDKKKSSRLIFST</sequence>
<dbReference type="PROSITE" id="PS50216">
    <property type="entry name" value="DHHC"/>
    <property type="match status" value="1"/>
</dbReference>
<evidence type="ECO:0000256" key="3">
    <source>
        <dbReference type="ARBA" id="ARBA00022692"/>
    </source>
</evidence>
<evidence type="ECO:0000256" key="7">
    <source>
        <dbReference type="RuleBase" id="RU079119"/>
    </source>
</evidence>
<gene>
    <name evidence="9" type="ORF">WA026_010051</name>
</gene>
<evidence type="ECO:0000256" key="2">
    <source>
        <dbReference type="ARBA" id="ARBA00022679"/>
    </source>
</evidence>
<evidence type="ECO:0000259" key="8">
    <source>
        <dbReference type="Pfam" id="PF01529"/>
    </source>
</evidence>
<evidence type="ECO:0000256" key="4">
    <source>
        <dbReference type="ARBA" id="ARBA00022989"/>
    </source>
</evidence>
<evidence type="ECO:0000313" key="10">
    <source>
        <dbReference type="Proteomes" id="UP001431783"/>
    </source>
</evidence>
<proteinExistence type="inferred from homology"/>
<dbReference type="Pfam" id="PF01529">
    <property type="entry name" value="DHHC"/>
    <property type="match status" value="1"/>
</dbReference>
<dbReference type="PANTHER" id="PTHR12246">
    <property type="entry name" value="PALMITOYLTRANSFERASE ZDHHC16"/>
    <property type="match status" value="1"/>
</dbReference>
<keyword evidence="5 7" id="KW-0472">Membrane</keyword>